<dbReference type="PROSITE" id="PS50297">
    <property type="entry name" value="ANK_REP_REGION"/>
    <property type="match status" value="1"/>
</dbReference>
<dbReference type="Proteomes" id="UP000663829">
    <property type="component" value="Unassembled WGS sequence"/>
</dbReference>
<gene>
    <name evidence="5" type="ORF">GPM918_LOCUS39815</name>
    <name evidence="4" type="ORF">OVA965_LOCUS19622</name>
    <name evidence="7" type="ORF">SRO942_LOCUS40718</name>
    <name evidence="6" type="ORF">TMI583_LOCUS19725</name>
</gene>
<keyword evidence="1" id="KW-0677">Repeat</keyword>
<dbReference type="EMBL" id="CAJOBA010012057">
    <property type="protein sequence ID" value="CAF3873261.1"/>
    <property type="molecule type" value="Genomic_DNA"/>
</dbReference>
<evidence type="ECO:0000256" key="2">
    <source>
        <dbReference type="ARBA" id="ARBA00023043"/>
    </source>
</evidence>
<reference evidence="5" key="1">
    <citation type="submission" date="2021-02" db="EMBL/GenBank/DDBJ databases">
        <authorList>
            <person name="Nowell W R."/>
        </authorList>
    </citation>
    <scope>NUCLEOTIDE SEQUENCE</scope>
</reference>
<evidence type="ECO:0000313" key="8">
    <source>
        <dbReference type="Proteomes" id="UP000663829"/>
    </source>
</evidence>
<dbReference type="SMART" id="SM00248">
    <property type="entry name" value="ANK"/>
    <property type="match status" value="2"/>
</dbReference>
<evidence type="ECO:0000313" key="4">
    <source>
        <dbReference type="EMBL" id="CAF1108006.1"/>
    </source>
</evidence>
<dbReference type="OrthoDB" id="19174at2759"/>
<dbReference type="Proteomes" id="UP000681722">
    <property type="component" value="Unassembled WGS sequence"/>
</dbReference>
<evidence type="ECO:0000313" key="7">
    <source>
        <dbReference type="EMBL" id="CAF4423380.1"/>
    </source>
</evidence>
<keyword evidence="2 3" id="KW-0040">ANK repeat</keyword>
<organism evidence="5 8">
    <name type="scientific">Didymodactylos carnosus</name>
    <dbReference type="NCBI Taxonomy" id="1234261"/>
    <lineage>
        <taxon>Eukaryota</taxon>
        <taxon>Metazoa</taxon>
        <taxon>Spiralia</taxon>
        <taxon>Gnathifera</taxon>
        <taxon>Rotifera</taxon>
        <taxon>Eurotatoria</taxon>
        <taxon>Bdelloidea</taxon>
        <taxon>Philodinida</taxon>
        <taxon>Philodinidae</taxon>
        <taxon>Didymodactylos</taxon>
    </lineage>
</organism>
<evidence type="ECO:0000313" key="6">
    <source>
        <dbReference type="EMBL" id="CAF3873261.1"/>
    </source>
</evidence>
<dbReference type="SUPFAM" id="SSF48403">
    <property type="entry name" value="Ankyrin repeat"/>
    <property type="match status" value="1"/>
</dbReference>
<dbReference type="EMBL" id="CAJOBC010094224">
    <property type="protein sequence ID" value="CAF4423380.1"/>
    <property type="molecule type" value="Genomic_DNA"/>
</dbReference>
<dbReference type="AlphaFoldDB" id="A0A815XSD7"/>
<protein>
    <submittedName>
        <fullName evidence="5">Uncharacterized protein</fullName>
    </submittedName>
</protein>
<dbReference type="InterPro" id="IPR036770">
    <property type="entry name" value="Ankyrin_rpt-contain_sf"/>
</dbReference>
<dbReference type="PANTHER" id="PTHR24171">
    <property type="entry name" value="ANKYRIN REPEAT DOMAIN-CONTAINING PROTEIN 39-RELATED"/>
    <property type="match status" value="1"/>
</dbReference>
<dbReference type="PROSITE" id="PS50088">
    <property type="entry name" value="ANK_REPEAT"/>
    <property type="match status" value="1"/>
</dbReference>
<name>A0A815XSD7_9BILA</name>
<dbReference type="EMBL" id="CAJNOQ010028469">
    <property type="protein sequence ID" value="CAF1561853.1"/>
    <property type="molecule type" value="Genomic_DNA"/>
</dbReference>
<evidence type="ECO:0000256" key="1">
    <source>
        <dbReference type="ARBA" id="ARBA00022737"/>
    </source>
</evidence>
<sequence>MENETSIEKKEASILHDPQHGQAKDLYWACRKGDIDAVQHILSSTPYTDINCLEQNGSTTLHAACFFGHSDIVPLLLHQHGVMRY</sequence>
<evidence type="ECO:0000313" key="5">
    <source>
        <dbReference type="EMBL" id="CAF1561853.1"/>
    </source>
</evidence>
<proteinExistence type="predicted"/>
<dbReference type="Proteomes" id="UP000677228">
    <property type="component" value="Unassembled WGS sequence"/>
</dbReference>
<comment type="caution">
    <text evidence="5">The sequence shown here is derived from an EMBL/GenBank/DDBJ whole genome shotgun (WGS) entry which is preliminary data.</text>
</comment>
<evidence type="ECO:0000256" key="3">
    <source>
        <dbReference type="PROSITE-ProRule" id="PRU00023"/>
    </source>
</evidence>
<dbReference type="Pfam" id="PF12796">
    <property type="entry name" value="Ank_2"/>
    <property type="match status" value="1"/>
</dbReference>
<dbReference type="EMBL" id="CAJNOK010010167">
    <property type="protein sequence ID" value="CAF1108006.1"/>
    <property type="molecule type" value="Genomic_DNA"/>
</dbReference>
<dbReference type="Gene3D" id="1.25.40.20">
    <property type="entry name" value="Ankyrin repeat-containing domain"/>
    <property type="match status" value="1"/>
</dbReference>
<feature type="repeat" description="ANK" evidence="3">
    <location>
        <begin position="56"/>
        <end position="77"/>
    </location>
</feature>
<dbReference type="Proteomes" id="UP000682733">
    <property type="component" value="Unassembled WGS sequence"/>
</dbReference>
<keyword evidence="8" id="KW-1185">Reference proteome</keyword>
<dbReference type="InterPro" id="IPR002110">
    <property type="entry name" value="Ankyrin_rpt"/>
</dbReference>
<accession>A0A815XSD7</accession>